<dbReference type="PROSITE" id="PS50878">
    <property type="entry name" value="RT_POL"/>
    <property type="match status" value="1"/>
</dbReference>
<name>A0A6M0CI09_9FLAO</name>
<dbReference type="CDD" id="cd01646">
    <property type="entry name" value="RT_Bac_retron_I"/>
    <property type="match status" value="1"/>
</dbReference>
<gene>
    <name evidence="2" type="ORF">GWK10_05140</name>
</gene>
<feature type="domain" description="Reverse transcriptase" evidence="1">
    <location>
        <begin position="1"/>
        <end position="334"/>
    </location>
</feature>
<dbReference type="NCBIfam" id="NF041747">
    <property type="entry name" value="Drt3a"/>
    <property type="match status" value="1"/>
</dbReference>
<organism evidence="2 3">
    <name type="scientific">Spongiivirga citrea</name>
    <dbReference type="NCBI Taxonomy" id="1481457"/>
    <lineage>
        <taxon>Bacteria</taxon>
        <taxon>Pseudomonadati</taxon>
        <taxon>Bacteroidota</taxon>
        <taxon>Flavobacteriia</taxon>
        <taxon>Flavobacteriales</taxon>
        <taxon>Flavobacteriaceae</taxon>
        <taxon>Spongiivirga</taxon>
    </lineage>
</organism>
<evidence type="ECO:0000313" key="2">
    <source>
        <dbReference type="EMBL" id="NER16583.1"/>
    </source>
</evidence>
<dbReference type="AlphaFoldDB" id="A0A6M0CI09"/>
<protein>
    <recommendedName>
        <fullName evidence="1">Reverse transcriptase domain-containing protein</fullName>
    </recommendedName>
</protein>
<dbReference type="InterPro" id="IPR000477">
    <property type="entry name" value="RT_dom"/>
</dbReference>
<reference evidence="2 3" key="1">
    <citation type="submission" date="2020-01" db="EMBL/GenBank/DDBJ databases">
        <title>Spongiivirga citrea KCTC 32990T.</title>
        <authorList>
            <person name="Wang G."/>
        </authorList>
    </citation>
    <scope>NUCLEOTIDE SEQUENCE [LARGE SCALE GENOMIC DNA]</scope>
    <source>
        <strain evidence="2 3">KCTC 32990</strain>
    </source>
</reference>
<sequence length="512" mass="59759">MFNQSFSQETFQEIFDKENRKGKNIESKFKTDFQPSIDRLKLIQAKTAEIISETDAERKKVLQLERKKLKQERDLLIKSILIETSTNLPNKIQNLRLDLGPLIGKQTYVLEEKLENFFISKKVQWNIARTYKVKQANRYAILSQITKLLEDKFPKYIIRTDIQSFYESIPQKDLLIKINNDHLLSVLSKRFINKVIAQYNVLTGQTGALNPVGVPRGIGISPYLSELYMRIVDNEIKSMPNLIYYSRYVDDILAIFVPESETVSSAELSRYKTNLTRIIKSKGLNINTYKTEIYNMLKGIDSINTRSIEFLDDSLISKRKNKNPTTINYLGYSIGSLRTVNKYSDAAKRNRIITSLTVDISDKKISKYKTKIKSAFDDFQKKRIRNEKNAFKLLRARIEFLTSNTRLRNNKANVLIGVYYSNPFINNSYTLKILDSYLKWHKNHGGLSIKQKNQLDKLNFENGYDTKKFVLFPLKKELYRNHNSKKNDLVNKSNKGVLRYGLREINSIWEKI</sequence>
<proteinExistence type="predicted"/>
<dbReference type="RefSeq" id="WP_164029867.1">
    <property type="nucleotide sequence ID" value="NZ_JAABOQ010000002.1"/>
</dbReference>
<dbReference type="Proteomes" id="UP000474296">
    <property type="component" value="Unassembled WGS sequence"/>
</dbReference>
<accession>A0A6M0CI09</accession>
<dbReference type="EMBL" id="JAABOQ010000002">
    <property type="protein sequence ID" value="NER16583.1"/>
    <property type="molecule type" value="Genomic_DNA"/>
</dbReference>
<evidence type="ECO:0000313" key="3">
    <source>
        <dbReference type="Proteomes" id="UP000474296"/>
    </source>
</evidence>
<comment type="caution">
    <text evidence="2">The sequence shown here is derived from an EMBL/GenBank/DDBJ whole genome shotgun (WGS) entry which is preliminary data.</text>
</comment>
<evidence type="ECO:0000259" key="1">
    <source>
        <dbReference type="PROSITE" id="PS50878"/>
    </source>
</evidence>
<keyword evidence="3" id="KW-1185">Reference proteome</keyword>
<dbReference type="Pfam" id="PF00078">
    <property type="entry name" value="RVT_1"/>
    <property type="match status" value="1"/>
</dbReference>